<dbReference type="GeneID" id="85326457"/>
<evidence type="ECO:0000256" key="4">
    <source>
        <dbReference type="ARBA" id="ARBA00023134"/>
    </source>
</evidence>
<dbReference type="InterPro" id="IPR009000">
    <property type="entry name" value="Transl_B-barrel_sf"/>
</dbReference>
<dbReference type="EMBL" id="JAUIRO010000009">
    <property type="protein sequence ID" value="KAK0701683.1"/>
    <property type="molecule type" value="Genomic_DNA"/>
</dbReference>
<dbReference type="Gene3D" id="3.40.50.300">
    <property type="entry name" value="P-loop containing nucleotide triphosphate hydrolases"/>
    <property type="match status" value="1"/>
</dbReference>
<protein>
    <submittedName>
        <fullName evidence="6">P-loop containing nucleoside triphosphate hydrolase protein</fullName>
    </submittedName>
</protein>
<reference evidence="6" key="1">
    <citation type="submission" date="2023-06" db="EMBL/GenBank/DDBJ databases">
        <title>Genome-scale phylogeny and comparative genomics of the fungal order Sordariales.</title>
        <authorList>
            <consortium name="Lawrence Berkeley National Laboratory"/>
            <person name="Hensen N."/>
            <person name="Bonometti L."/>
            <person name="Westerberg I."/>
            <person name="Brannstrom I.O."/>
            <person name="Guillou S."/>
            <person name="Cros-Aarteil S."/>
            <person name="Calhoun S."/>
            <person name="Haridas S."/>
            <person name="Kuo A."/>
            <person name="Mondo S."/>
            <person name="Pangilinan J."/>
            <person name="Riley R."/>
            <person name="LaButti K."/>
            <person name="Andreopoulos B."/>
            <person name="Lipzen A."/>
            <person name="Chen C."/>
            <person name="Yanf M."/>
            <person name="Daum C."/>
            <person name="Ng V."/>
            <person name="Clum A."/>
            <person name="Steindorff A."/>
            <person name="Ohm R."/>
            <person name="Martin F."/>
            <person name="Silar P."/>
            <person name="Natvig D."/>
            <person name="Lalanne C."/>
            <person name="Gautier V."/>
            <person name="Ament-velasquez S.L."/>
            <person name="Kruys A."/>
            <person name="Hutchinson M.I."/>
            <person name="Powell A.J."/>
            <person name="Barry K."/>
            <person name="Miller A.N."/>
            <person name="Grigoriev I.V."/>
            <person name="Debuchy R."/>
            <person name="Gladieux P."/>
            <person name="Thoren M.H."/>
            <person name="Johannesson H."/>
        </authorList>
    </citation>
    <scope>NUCLEOTIDE SEQUENCE</scope>
    <source>
        <strain evidence="6">SMH2392-1A</strain>
    </source>
</reference>
<dbReference type="GO" id="GO:0003924">
    <property type="term" value="F:GTPase activity"/>
    <property type="evidence" value="ECO:0007669"/>
    <property type="project" value="InterPro"/>
</dbReference>
<evidence type="ECO:0000256" key="3">
    <source>
        <dbReference type="ARBA" id="ARBA00023128"/>
    </source>
</evidence>
<feature type="domain" description="Tr-type G" evidence="5">
    <location>
        <begin position="64"/>
        <end position="355"/>
    </location>
</feature>
<keyword evidence="2" id="KW-0648">Protein biosynthesis</keyword>
<keyword evidence="4" id="KW-0342">GTP-binding</keyword>
<dbReference type="Pfam" id="PF00009">
    <property type="entry name" value="GTP_EFTU"/>
    <property type="match status" value="1"/>
</dbReference>
<dbReference type="NCBIfam" id="TIGR00231">
    <property type="entry name" value="small_GTP"/>
    <property type="match status" value="1"/>
</dbReference>
<dbReference type="InterPro" id="IPR027417">
    <property type="entry name" value="P-loop_NTPase"/>
</dbReference>
<dbReference type="InterPro" id="IPR000795">
    <property type="entry name" value="T_Tr_GTP-bd_dom"/>
</dbReference>
<name>A0AA39ZQH1_9PEZI</name>
<dbReference type="SUPFAM" id="SSF52540">
    <property type="entry name" value="P-loop containing nucleoside triphosphate hydrolases"/>
    <property type="match status" value="1"/>
</dbReference>
<evidence type="ECO:0000313" key="6">
    <source>
        <dbReference type="EMBL" id="KAK0701683.1"/>
    </source>
</evidence>
<keyword evidence="1" id="KW-0547">Nucleotide-binding</keyword>
<evidence type="ECO:0000259" key="5">
    <source>
        <dbReference type="PROSITE" id="PS51722"/>
    </source>
</evidence>
<comment type="caution">
    <text evidence="6">The sequence shown here is derived from an EMBL/GenBank/DDBJ whole genome shotgun (WGS) entry which is preliminary data.</text>
</comment>
<sequence>MLAAVLVRGSRHGKRLLVSPALNLKWPANANTQFGLRSRQGINLIASRLVHGDATGHNHEPKTEGIRNIGIIAHVDAGKTTTTERMLFQSGRTRHLGNVDHGDTVTDFLPLERERGITIQSAAITFNWPPSHMCPPGLEPKTINLIDTPGHQDFRYEVDRCLPILDGAVCILDSVKGVEAHTERVWQSAQLSKIPRLIFINKLDRDGASFKRSVHEIASRLATWPLLCQIPWWNKDEFIGVIDVVHELGLRFSSTGHMSVTSKETIARENSALASEIEIARIRLIETLSEHDDALMDEFMEHEKDVPAGSIKRAIRRLIMDGEAKFSPVFAGASLRNIGVQPLLDAVVDYLPSPVDRPELQIIDGTKAFPFSQILEREIKKKKHSHHQSPIVAIAHVFKVVDDPRRGMMSFARVYHGALSRSNQMWNSHIHGFEKPMSLLNVSANDYNELQHLSTGQIGAMTGLKSARTGDTLITFPGHHSNAPESLRNIRIKALETPPAVAFIAIEPYTKTASEKIQDALKKLSREDPSIRWTKGEKSEQLVLSGMGLLHLEIAQHRLRTHYKIEKESAMWGDIEVEYSESLLAPVGPHRALYDRPLRDKPGKAACTVTLEPVEARHQHESLLESCIVRDTNIFHIVIPLPANTAMKGFAFDPETVRQQLLNGAIAGLARGPRRNAPVGRCHVHIEFNPETDFFGAASTGGHITNAAIHAVRDALKEAFAKGQVGISEPFSNVHINCPEEASNSIQHDLVSGRGGQVLEVRRPDYDLSSESGIDLSKVYVPPGPYDSVQSLRGPKKAGVRMLDIIGKAPLKEMMKYDSQLRSMTSGRHSLQLDPGGFELVTGPRERALEEARL</sequence>
<dbReference type="InterPro" id="IPR041095">
    <property type="entry name" value="EFG_II"/>
</dbReference>
<dbReference type="PANTHER" id="PTHR43261">
    <property type="entry name" value="TRANSLATION ELONGATION FACTOR G-RELATED"/>
    <property type="match status" value="1"/>
</dbReference>
<dbReference type="Gene3D" id="3.30.70.240">
    <property type="match status" value="1"/>
</dbReference>
<dbReference type="GO" id="GO:0005525">
    <property type="term" value="F:GTP binding"/>
    <property type="evidence" value="ECO:0007669"/>
    <property type="project" value="UniProtKB-KW"/>
</dbReference>
<dbReference type="PANTHER" id="PTHR43261:SF1">
    <property type="entry name" value="RIBOSOME-RELEASING FACTOR 2, MITOCHONDRIAL"/>
    <property type="match status" value="1"/>
</dbReference>
<dbReference type="SUPFAM" id="SSF54980">
    <property type="entry name" value="EF-G C-terminal domain-like"/>
    <property type="match status" value="2"/>
</dbReference>
<dbReference type="SUPFAM" id="SSF50447">
    <property type="entry name" value="Translation proteins"/>
    <property type="match status" value="1"/>
</dbReference>
<dbReference type="AlphaFoldDB" id="A0AA39ZQH1"/>
<dbReference type="CDD" id="cd16262">
    <property type="entry name" value="EFG_III"/>
    <property type="match status" value="1"/>
</dbReference>
<dbReference type="CDD" id="cd03713">
    <property type="entry name" value="EFG_mtEFG_C"/>
    <property type="match status" value="1"/>
</dbReference>
<dbReference type="GO" id="GO:0005759">
    <property type="term" value="C:mitochondrial matrix"/>
    <property type="evidence" value="ECO:0007669"/>
    <property type="project" value="UniProtKB-ARBA"/>
</dbReference>
<dbReference type="PROSITE" id="PS51722">
    <property type="entry name" value="G_TR_2"/>
    <property type="match status" value="1"/>
</dbReference>
<dbReference type="InterPro" id="IPR009022">
    <property type="entry name" value="EFG_III"/>
</dbReference>
<organism evidence="6 7">
    <name type="scientific">Lasiosphaeria miniovina</name>
    <dbReference type="NCBI Taxonomy" id="1954250"/>
    <lineage>
        <taxon>Eukaryota</taxon>
        <taxon>Fungi</taxon>
        <taxon>Dikarya</taxon>
        <taxon>Ascomycota</taxon>
        <taxon>Pezizomycotina</taxon>
        <taxon>Sordariomycetes</taxon>
        <taxon>Sordariomycetidae</taxon>
        <taxon>Sordariales</taxon>
        <taxon>Lasiosphaeriaceae</taxon>
        <taxon>Lasiosphaeria</taxon>
    </lineage>
</organism>
<evidence type="ECO:0000256" key="2">
    <source>
        <dbReference type="ARBA" id="ARBA00022917"/>
    </source>
</evidence>
<dbReference type="PROSITE" id="PS00301">
    <property type="entry name" value="G_TR_1"/>
    <property type="match status" value="1"/>
</dbReference>
<dbReference type="PRINTS" id="PR00315">
    <property type="entry name" value="ELONGATNFCT"/>
</dbReference>
<dbReference type="InterPro" id="IPR005225">
    <property type="entry name" value="Small_GTP-bd"/>
</dbReference>
<evidence type="ECO:0000313" key="7">
    <source>
        <dbReference type="Proteomes" id="UP001172101"/>
    </source>
</evidence>
<dbReference type="GO" id="GO:0032543">
    <property type="term" value="P:mitochondrial translation"/>
    <property type="evidence" value="ECO:0007669"/>
    <property type="project" value="TreeGrafter"/>
</dbReference>
<accession>A0AA39ZQH1</accession>
<dbReference type="Gene3D" id="3.30.70.870">
    <property type="entry name" value="Elongation Factor G (Translational Gtpase), domain 3"/>
    <property type="match status" value="1"/>
</dbReference>
<dbReference type="RefSeq" id="XP_060289347.1">
    <property type="nucleotide sequence ID" value="XM_060443187.1"/>
</dbReference>
<dbReference type="Pfam" id="PF14492">
    <property type="entry name" value="EFG_III"/>
    <property type="match status" value="1"/>
</dbReference>
<dbReference type="FunFam" id="3.40.50.300:FF:000514">
    <property type="entry name" value="Ribosome-releasing factor 2, mitochondrial"/>
    <property type="match status" value="1"/>
</dbReference>
<proteinExistence type="predicted"/>
<dbReference type="InterPro" id="IPR035647">
    <property type="entry name" value="EFG_III/V"/>
</dbReference>
<keyword evidence="6" id="KW-0378">Hydrolase</keyword>
<dbReference type="Gene3D" id="2.40.30.10">
    <property type="entry name" value="Translation factors"/>
    <property type="match status" value="1"/>
</dbReference>
<keyword evidence="3" id="KW-0496">Mitochondrion</keyword>
<evidence type="ECO:0000256" key="1">
    <source>
        <dbReference type="ARBA" id="ARBA00022741"/>
    </source>
</evidence>
<dbReference type="GO" id="GO:0032790">
    <property type="term" value="P:ribosome disassembly"/>
    <property type="evidence" value="ECO:0007669"/>
    <property type="project" value="TreeGrafter"/>
</dbReference>
<dbReference type="InterPro" id="IPR035649">
    <property type="entry name" value="EFG_V"/>
</dbReference>
<gene>
    <name evidence="6" type="ORF">B0T26DRAFT_734285</name>
</gene>
<dbReference type="Proteomes" id="UP001172101">
    <property type="component" value="Unassembled WGS sequence"/>
</dbReference>
<keyword evidence="7" id="KW-1185">Reference proteome</keyword>
<dbReference type="InterPro" id="IPR031157">
    <property type="entry name" value="G_TR_CS"/>
</dbReference>